<dbReference type="Proteomes" id="UP001230188">
    <property type="component" value="Unassembled WGS sequence"/>
</dbReference>
<feature type="compositionally biased region" description="Acidic residues" evidence="5">
    <location>
        <begin position="102"/>
        <end position="122"/>
    </location>
</feature>
<comment type="caution">
    <text evidence="6">The sequence shown here is derived from an EMBL/GenBank/DDBJ whole genome shotgun (WGS) entry which is preliminary data.</text>
</comment>
<comment type="similarity">
    <text evidence="1">Belongs to the CWC15 family.</text>
</comment>
<name>A0AAD7U794_9STRA</name>
<dbReference type="GO" id="GO:0045292">
    <property type="term" value="P:mRNA cis splicing, via spliceosome"/>
    <property type="evidence" value="ECO:0007669"/>
    <property type="project" value="TreeGrafter"/>
</dbReference>
<dbReference type="PANTHER" id="PTHR12718">
    <property type="entry name" value="CELL CYCLE CONTROL PROTEIN CWF15"/>
    <property type="match status" value="1"/>
</dbReference>
<evidence type="ECO:0008006" key="8">
    <source>
        <dbReference type="Google" id="ProtNLM"/>
    </source>
</evidence>
<keyword evidence="7" id="KW-1185">Reference proteome</keyword>
<dbReference type="AlphaFoldDB" id="A0AAD7U794"/>
<reference evidence="6" key="1">
    <citation type="submission" date="2023-01" db="EMBL/GenBank/DDBJ databases">
        <title>Metagenome sequencing of chrysophaentin producing Chrysophaeum taylorii.</title>
        <authorList>
            <person name="Davison J."/>
            <person name="Bewley C."/>
        </authorList>
    </citation>
    <scope>NUCLEOTIDE SEQUENCE</scope>
    <source>
        <strain evidence="6">NIES-1699</strain>
    </source>
</reference>
<evidence type="ECO:0000256" key="2">
    <source>
        <dbReference type="ARBA" id="ARBA00022664"/>
    </source>
</evidence>
<dbReference type="GO" id="GO:0071013">
    <property type="term" value="C:catalytic step 2 spliceosome"/>
    <property type="evidence" value="ECO:0007669"/>
    <property type="project" value="TreeGrafter"/>
</dbReference>
<evidence type="ECO:0000256" key="3">
    <source>
        <dbReference type="ARBA" id="ARBA00023187"/>
    </source>
</evidence>
<sequence>MTTAHRPTWTAARHEAAEHGNWTSGGVRSMQMPARDMPSHLTMKYRRGSQLPAAFDKEAAKGEADDREDAARLLVLGAPVAKVDPKPQLLLTAEPVGAAAYDDADESDESEIDEESDDEDDEVALQLELEKIKREREEERAKKEAQAAADAKAVRDAEALATNPLLNQPNGAVKRKWNDDVVFRNQARGVKEPKKQFINDTIRNDFHKRFLAKYVH</sequence>
<dbReference type="GO" id="GO:0003723">
    <property type="term" value="F:RNA binding"/>
    <property type="evidence" value="ECO:0007669"/>
    <property type="project" value="TreeGrafter"/>
</dbReference>
<accession>A0AAD7U794</accession>
<keyword evidence="4" id="KW-0175">Coiled coil</keyword>
<evidence type="ECO:0000313" key="6">
    <source>
        <dbReference type="EMBL" id="KAJ8598358.1"/>
    </source>
</evidence>
<organism evidence="6 7">
    <name type="scientific">Chrysophaeum taylorii</name>
    <dbReference type="NCBI Taxonomy" id="2483200"/>
    <lineage>
        <taxon>Eukaryota</taxon>
        <taxon>Sar</taxon>
        <taxon>Stramenopiles</taxon>
        <taxon>Ochrophyta</taxon>
        <taxon>Pelagophyceae</taxon>
        <taxon>Pelagomonadales</taxon>
        <taxon>Pelagomonadaceae</taxon>
        <taxon>Chrysophaeum</taxon>
    </lineage>
</organism>
<evidence type="ECO:0000256" key="1">
    <source>
        <dbReference type="ARBA" id="ARBA00006644"/>
    </source>
</evidence>
<feature type="region of interest" description="Disordered" evidence="5">
    <location>
        <begin position="1"/>
        <end position="33"/>
    </location>
</feature>
<keyword evidence="2" id="KW-0507">mRNA processing</keyword>
<dbReference type="InterPro" id="IPR006973">
    <property type="entry name" value="Cwf_Cwc_15"/>
</dbReference>
<evidence type="ECO:0000256" key="5">
    <source>
        <dbReference type="SAM" id="MobiDB-lite"/>
    </source>
</evidence>
<protein>
    <recommendedName>
        <fullName evidence="8">Cwf15/Cwc15 cell cycle control protein</fullName>
    </recommendedName>
</protein>
<feature type="region of interest" description="Disordered" evidence="5">
    <location>
        <begin position="98"/>
        <end position="122"/>
    </location>
</feature>
<evidence type="ECO:0000313" key="7">
    <source>
        <dbReference type="Proteomes" id="UP001230188"/>
    </source>
</evidence>
<feature type="coiled-coil region" evidence="4">
    <location>
        <begin position="122"/>
        <end position="149"/>
    </location>
</feature>
<dbReference type="Pfam" id="PF04889">
    <property type="entry name" value="Cwf_Cwc_15"/>
    <property type="match status" value="1"/>
</dbReference>
<evidence type="ECO:0000256" key="4">
    <source>
        <dbReference type="SAM" id="Coils"/>
    </source>
</evidence>
<dbReference type="PANTHER" id="PTHR12718:SF2">
    <property type="entry name" value="SPLICEOSOME-ASSOCIATED PROTEIN CWC15 HOMOLOG"/>
    <property type="match status" value="1"/>
</dbReference>
<gene>
    <name evidence="6" type="ORF">CTAYLR_003024</name>
</gene>
<keyword evidence="3" id="KW-0508">mRNA splicing</keyword>
<dbReference type="EMBL" id="JAQMWT010000675">
    <property type="protein sequence ID" value="KAJ8598358.1"/>
    <property type="molecule type" value="Genomic_DNA"/>
</dbReference>
<proteinExistence type="inferred from homology"/>